<sequence length="227" mass="24780">MCRQSLPAETPGVCKRMAEIVEKLFPGKLMERRAEVAARVAAACAQQAELESQAAALPGGPSFARFPSSSPLFVDGSANPICWVIVSPEEMRWSEYSLEGGRELFTGLSREELHWSDLRGDPQGVRRPCWGAPPSFQIGAQHGRGLPPLEGLAFTMGASRQLAMQLRRQPHRSGKRPRRRTGRGVTMGMSPEAAQLRSQTRKLPRNSTHRSGRSAGRGFTTGTSPGF</sequence>
<name>A0AAW1R0L2_9CHLO</name>
<dbReference type="EMBL" id="JALJOU010000058">
    <property type="protein sequence ID" value="KAK9827388.1"/>
    <property type="molecule type" value="Genomic_DNA"/>
</dbReference>
<accession>A0AAW1R0L2</accession>
<proteinExistence type="predicted"/>
<comment type="caution">
    <text evidence="2">The sequence shown here is derived from an EMBL/GenBank/DDBJ whole genome shotgun (WGS) entry which is preliminary data.</text>
</comment>
<feature type="compositionally biased region" description="Basic residues" evidence="1">
    <location>
        <begin position="168"/>
        <end position="182"/>
    </location>
</feature>
<organism evidence="2 3">
    <name type="scientific">Elliptochloris bilobata</name>
    <dbReference type="NCBI Taxonomy" id="381761"/>
    <lineage>
        <taxon>Eukaryota</taxon>
        <taxon>Viridiplantae</taxon>
        <taxon>Chlorophyta</taxon>
        <taxon>core chlorophytes</taxon>
        <taxon>Trebouxiophyceae</taxon>
        <taxon>Trebouxiophyceae incertae sedis</taxon>
        <taxon>Elliptochloris clade</taxon>
        <taxon>Elliptochloris</taxon>
    </lineage>
</organism>
<evidence type="ECO:0000313" key="3">
    <source>
        <dbReference type="Proteomes" id="UP001445335"/>
    </source>
</evidence>
<evidence type="ECO:0000313" key="2">
    <source>
        <dbReference type="EMBL" id="KAK9827388.1"/>
    </source>
</evidence>
<keyword evidence="3" id="KW-1185">Reference proteome</keyword>
<dbReference type="AlphaFoldDB" id="A0AAW1R0L2"/>
<feature type="compositionally biased region" description="Basic residues" evidence="1">
    <location>
        <begin position="199"/>
        <end position="212"/>
    </location>
</feature>
<dbReference type="Proteomes" id="UP001445335">
    <property type="component" value="Unassembled WGS sequence"/>
</dbReference>
<protein>
    <submittedName>
        <fullName evidence="2">Uncharacterized protein</fullName>
    </submittedName>
</protein>
<feature type="region of interest" description="Disordered" evidence="1">
    <location>
        <begin position="166"/>
        <end position="227"/>
    </location>
</feature>
<reference evidence="2 3" key="1">
    <citation type="journal article" date="2024" name="Nat. Commun.">
        <title>Phylogenomics reveals the evolutionary origins of lichenization in chlorophyte algae.</title>
        <authorList>
            <person name="Puginier C."/>
            <person name="Libourel C."/>
            <person name="Otte J."/>
            <person name="Skaloud P."/>
            <person name="Haon M."/>
            <person name="Grisel S."/>
            <person name="Petersen M."/>
            <person name="Berrin J.G."/>
            <person name="Delaux P.M."/>
            <person name="Dal Grande F."/>
            <person name="Keller J."/>
        </authorList>
    </citation>
    <scope>NUCLEOTIDE SEQUENCE [LARGE SCALE GENOMIC DNA]</scope>
    <source>
        <strain evidence="2 3">SAG 245.80</strain>
    </source>
</reference>
<evidence type="ECO:0000256" key="1">
    <source>
        <dbReference type="SAM" id="MobiDB-lite"/>
    </source>
</evidence>
<gene>
    <name evidence="2" type="ORF">WJX81_005469</name>
</gene>